<evidence type="ECO:0000313" key="1">
    <source>
        <dbReference type="Proteomes" id="UP000675920"/>
    </source>
</evidence>
<dbReference type="GO" id="GO:0030234">
    <property type="term" value="F:enzyme regulator activity"/>
    <property type="evidence" value="ECO:0007669"/>
    <property type="project" value="InterPro"/>
</dbReference>
<sequence length="106" mass="11545">MKEINAVFGPQRLPTVRDALRRAPGYPGMTVFKAEGHAAPTPQARHSIKEELKDSLPRVRIEIIAPDEVAEGLFDTLVNAVSVGSPGDSVVWICDVERAAFVHKTV</sequence>
<keyword evidence="1" id="KW-1185">Reference proteome</keyword>
<organism evidence="1 2">
    <name type="scientific">Derxia gummosa DSM 723</name>
    <dbReference type="NCBI Taxonomy" id="1121388"/>
    <lineage>
        <taxon>Bacteria</taxon>
        <taxon>Pseudomonadati</taxon>
        <taxon>Pseudomonadota</taxon>
        <taxon>Betaproteobacteria</taxon>
        <taxon>Burkholderiales</taxon>
        <taxon>Alcaligenaceae</taxon>
        <taxon>Derxia</taxon>
    </lineage>
</organism>
<dbReference type="InterPro" id="IPR015867">
    <property type="entry name" value="N-reg_PII/ATP_PRibTrfase_C"/>
</dbReference>
<dbReference type="OrthoDB" id="6386089at2"/>
<reference evidence="2" key="1">
    <citation type="journal article" date="2013" name="FEMS Microbiol. Rev.">
        <title>P(II) signal transduction proteins: nitrogen regulation and beyond.</title>
        <authorList>
            <person name="Huergo L.F."/>
            <person name="Chandra G."/>
            <person name="Merrick M."/>
        </authorList>
    </citation>
    <scope>NUCLEOTIDE SEQUENCE</scope>
</reference>
<protein>
    <submittedName>
        <fullName evidence="2">P-II family nitrogen regulator</fullName>
    </submittedName>
</protein>
<dbReference type="Pfam" id="PF00543">
    <property type="entry name" value="P-II"/>
    <property type="match status" value="1"/>
</dbReference>
<accession>A0A8B6X238</accession>
<reference evidence="2" key="2">
    <citation type="submission" date="2025-08" db="UniProtKB">
        <authorList>
            <consortium name="RefSeq"/>
        </authorList>
    </citation>
    <scope>IDENTIFICATION</scope>
</reference>
<dbReference type="AlphaFoldDB" id="A0A8B6X238"/>
<dbReference type="InterPro" id="IPR011322">
    <property type="entry name" value="N-reg_PII-like_a/b"/>
</dbReference>
<dbReference type="SMART" id="SM00938">
    <property type="entry name" value="P-II"/>
    <property type="match status" value="1"/>
</dbReference>
<evidence type="ECO:0000313" key="2">
    <source>
        <dbReference type="RefSeq" id="WP_028310721.1"/>
    </source>
</evidence>
<name>A0A8B6X238_9BURK</name>
<dbReference type="Proteomes" id="UP000675920">
    <property type="component" value="Unplaced"/>
</dbReference>
<dbReference type="GO" id="GO:0006808">
    <property type="term" value="P:regulation of nitrogen utilization"/>
    <property type="evidence" value="ECO:0007669"/>
    <property type="project" value="InterPro"/>
</dbReference>
<dbReference type="PROSITE" id="PS51343">
    <property type="entry name" value="PII_GLNB_DOM"/>
    <property type="match status" value="1"/>
</dbReference>
<dbReference type="RefSeq" id="WP_028310721.1">
    <property type="nucleotide sequence ID" value="NZ_AXWS01000007.1"/>
</dbReference>
<proteinExistence type="predicted"/>
<dbReference type="PRINTS" id="PR00340">
    <property type="entry name" value="PIIGLNB"/>
</dbReference>
<dbReference type="SUPFAM" id="SSF54913">
    <property type="entry name" value="GlnB-like"/>
    <property type="match status" value="1"/>
</dbReference>
<dbReference type="Gene3D" id="3.30.70.120">
    <property type="match status" value="1"/>
</dbReference>
<dbReference type="InterPro" id="IPR002187">
    <property type="entry name" value="N-reg_PII"/>
</dbReference>